<proteinExistence type="inferred from homology"/>
<dbReference type="OrthoDB" id="9796533at2"/>
<dbReference type="CDD" id="cd00090">
    <property type="entry name" value="HTH_ARSR"/>
    <property type="match status" value="1"/>
</dbReference>
<name>A0A0V8J4W6_9BACL</name>
<keyword evidence="6" id="KW-1185">Reference proteome</keyword>
<dbReference type="SUPFAM" id="SSF46785">
    <property type="entry name" value="Winged helix' DNA-binding domain"/>
    <property type="match status" value="1"/>
</dbReference>
<dbReference type="GO" id="GO:0042732">
    <property type="term" value="P:D-xylose metabolic process"/>
    <property type="evidence" value="ECO:0007669"/>
    <property type="project" value="UniProtKB-KW"/>
</dbReference>
<dbReference type="Pfam" id="PF13412">
    <property type="entry name" value="HTH_24"/>
    <property type="match status" value="1"/>
</dbReference>
<comment type="caution">
    <text evidence="5">The sequence shown here is derived from an EMBL/GenBank/DDBJ whole genome shotgun (WGS) entry which is preliminary data.</text>
</comment>
<keyword evidence="4" id="KW-0238">DNA-binding</keyword>
<evidence type="ECO:0000256" key="1">
    <source>
        <dbReference type="ARBA" id="ARBA00002486"/>
    </source>
</evidence>
<keyword evidence="3" id="KW-0119">Carbohydrate metabolism</keyword>
<dbReference type="InterPro" id="IPR036390">
    <property type="entry name" value="WH_DNA-bd_sf"/>
</dbReference>
<dbReference type="PANTHER" id="PTHR18964:SF149">
    <property type="entry name" value="BIFUNCTIONAL UDP-N-ACETYLGLUCOSAMINE 2-EPIMERASE_N-ACETYLMANNOSAMINE KINASE"/>
    <property type="match status" value="1"/>
</dbReference>
<reference evidence="5 6" key="1">
    <citation type="journal article" date="2014" name="Antonie Van Leeuwenhoek">
        <title>Fictibacillus enclensis sp. nov., isolated from marine sediment.</title>
        <authorList>
            <person name="Dastager S.G."/>
            <person name="Mawlankar R."/>
            <person name="Srinivasan K."/>
            <person name="Tang S.K."/>
            <person name="Lee J.C."/>
            <person name="Ramana V.V."/>
            <person name="Shouche Y.S."/>
        </authorList>
    </citation>
    <scope>NUCLEOTIDE SEQUENCE [LARGE SCALE GENOMIC DNA]</scope>
    <source>
        <strain evidence="5 6">NIO-1003</strain>
    </source>
</reference>
<dbReference type="SUPFAM" id="SSF53067">
    <property type="entry name" value="Actin-like ATPase domain"/>
    <property type="match status" value="1"/>
</dbReference>
<evidence type="ECO:0000256" key="2">
    <source>
        <dbReference type="ARBA" id="ARBA00006479"/>
    </source>
</evidence>
<dbReference type="PROSITE" id="PS01125">
    <property type="entry name" value="ROK"/>
    <property type="match status" value="1"/>
</dbReference>
<dbReference type="Gene3D" id="1.10.10.10">
    <property type="entry name" value="Winged helix-like DNA-binding domain superfamily/Winged helix DNA-binding domain"/>
    <property type="match status" value="1"/>
</dbReference>
<dbReference type="PANTHER" id="PTHR18964">
    <property type="entry name" value="ROK (REPRESSOR, ORF, KINASE) FAMILY"/>
    <property type="match status" value="1"/>
</dbReference>
<dbReference type="GO" id="GO:0003677">
    <property type="term" value="F:DNA binding"/>
    <property type="evidence" value="ECO:0007669"/>
    <property type="project" value="UniProtKB-KW"/>
</dbReference>
<dbReference type="Gene3D" id="3.30.420.40">
    <property type="match status" value="2"/>
</dbReference>
<evidence type="ECO:0000256" key="4">
    <source>
        <dbReference type="ARBA" id="ARBA00023125"/>
    </source>
</evidence>
<dbReference type="CDD" id="cd24076">
    <property type="entry name" value="ASKHA_ATPase_ROK_BsXylR-like"/>
    <property type="match status" value="1"/>
</dbReference>
<accession>A0A0V8J4W6</accession>
<dbReference type="InterPro" id="IPR049874">
    <property type="entry name" value="ROK_cs"/>
</dbReference>
<dbReference type="InterPro" id="IPR000600">
    <property type="entry name" value="ROK"/>
</dbReference>
<evidence type="ECO:0000256" key="3">
    <source>
        <dbReference type="ARBA" id="ARBA00022629"/>
    </source>
</evidence>
<dbReference type="RefSeq" id="WP_061973649.1">
    <property type="nucleotide sequence ID" value="NZ_FMAV01000003.1"/>
</dbReference>
<dbReference type="Proteomes" id="UP000054099">
    <property type="component" value="Unassembled WGS sequence"/>
</dbReference>
<protein>
    <submittedName>
        <fullName evidence="5">ROK family transcriptional regulator</fullName>
    </submittedName>
</protein>
<dbReference type="InterPro" id="IPR043129">
    <property type="entry name" value="ATPase_NBD"/>
</dbReference>
<keyword evidence="3" id="KW-0859">Xylose metabolism</keyword>
<dbReference type="InterPro" id="IPR011991">
    <property type="entry name" value="ArsR-like_HTH"/>
</dbReference>
<comment type="similarity">
    <text evidence="2">Belongs to the ROK (NagC/XylR) family.</text>
</comment>
<dbReference type="InterPro" id="IPR036388">
    <property type="entry name" value="WH-like_DNA-bd_sf"/>
</dbReference>
<gene>
    <name evidence="5" type="ORF">AS030_16550</name>
</gene>
<evidence type="ECO:0000313" key="5">
    <source>
        <dbReference type="EMBL" id="KSU81896.1"/>
    </source>
</evidence>
<dbReference type="EMBL" id="LNQN01000005">
    <property type="protein sequence ID" value="KSU81896.1"/>
    <property type="molecule type" value="Genomic_DNA"/>
</dbReference>
<dbReference type="AlphaFoldDB" id="A0A0V8J4W6"/>
<organism evidence="5 6">
    <name type="scientific">Fictibacillus enclensis</name>
    <dbReference type="NCBI Taxonomy" id="1017270"/>
    <lineage>
        <taxon>Bacteria</taxon>
        <taxon>Bacillati</taxon>
        <taxon>Bacillota</taxon>
        <taxon>Bacilli</taxon>
        <taxon>Bacillales</taxon>
        <taxon>Fictibacillaceae</taxon>
        <taxon>Fictibacillus</taxon>
    </lineage>
</organism>
<evidence type="ECO:0000313" key="6">
    <source>
        <dbReference type="Proteomes" id="UP000054099"/>
    </source>
</evidence>
<comment type="function">
    <text evidence="1">Transcriptional repressor of xylose-utilizing enzymes.</text>
</comment>
<sequence>MQRGTFQFMKSLNRSIILNRIRLEGPISRAQIAKDTKLTPPTVSSIVKELIDSGLIKESIQGESQGGRKPTMLVINEKSFYVIGLDAGPKDIKTILTDLNGGVHHFSEKALSLPVTADELLKMMKSEIQGLLDQYKEEEDKIIGIGVAMHGVVDVDRGISLYAPNLDLRNIPIKEELETTFNLPVKVENDAKAIALGEVWFGSGSGAASVVAVNVGSGIGAGIVINGQLFHGEHFIAGEIGHMTIDIGGKQCSCGNYGCLQTLAAGPAIAEKAKKEVAIGKESRLTELSGGNLENISGRLIHKAAMEGDQLSRDILHSAGIYLGIGLINLIHLLNPERIIIGGGVANAGEILLDAVKETIAKMALTERAKQTDIRLSGLGNKATAIGAVSLLLSELFSIQ</sequence>
<dbReference type="Pfam" id="PF00480">
    <property type="entry name" value="ROK"/>
    <property type="match status" value="1"/>
</dbReference>